<evidence type="ECO:0000313" key="8">
    <source>
        <dbReference type="Proteomes" id="UP001280121"/>
    </source>
</evidence>
<keyword evidence="8" id="KW-1185">Reference proteome</keyword>
<keyword evidence="1" id="KW-0479">Metal-binding</keyword>
<evidence type="ECO:0000256" key="4">
    <source>
        <dbReference type="PROSITE-ProRule" id="PRU00024"/>
    </source>
</evidence>
<dbReference type="PROSITE" id="PS50119">
    <property type="entry name" value="ZF_BBOX"/>
    <property type="match status" value="2"/>
</dbReference>
<dbReference type="GO" id="GO:0008270">
    <property type="term" value="F:zinc ion binding"/>
    <property type="evidence" value="ECO:0007669"/>
    <property type="project" value="UniProtKB-KW"/>
</dbReference>
<dbReference type="PANTHER" id="PTHR31717">
    <property type="entry name" value="ZINC FINGER PROTEIN CONSTANS-LIKE 10"/>
    <property type="match status" value="1"/>
</dbReference>
<dbReference type="Pfam" id="PF00643">
    <property type="entry name" value="zf-B_box"/>
    <property type="match status" value="1"/>
</dbReference>
<accession>A0AAD9U8E8</accession>
<protein>
    <recommendedName>
        <fullName evidence="6">B box-type domain-containing protein</fullName>
    </recommendedName>
</protein>
<evidence type="ECO:0000259" key="6">
    <source>
        <dbReference type="PROSITE" id="PS50119"/>
    </source>
</evidence>
<dbReference type="InterPro" id="IPR000315">
    <property type="entry name" value="Znf_B-box"/>
</dbReference>
<dbReference type="EMBL" id="JANJYI010000005">
    <property type="protein sequence ID" value="KAK2649339.1"/>
    <property type="molecule type" value="Genomic_DNA"/>
</dbReference>
<feature type="domain" description="B box-type" evidence="6">
    <location>
        <begin position="62"/>
        <end position="109"/>
    </location>
</feature>
<dbReference type="PANTHER" id="PTHR31717:SF58">
    <property type="entry name" value="ZINC FINGER PROTEIN CONSTANS-LIKE 13"/>
    <property type="match status" value="1"/>
</dbReference>
<dbReference type="Gene3D" id="3.30.160.60">
    <property type="entry name" value="Classic Zinc Finger"/>
    <property type="match status" value="1"/>
</dbReference>
<feature type="compositionally biased region" description="Basic and acidic residues" evidence="5">
    <location>
        <begin position="309"/>
        <end position="320"/>
    </location>
</feature>
<dbReference type="Proteomes" id="UP001280121">
    <property type="component" value="Unassembled WGS sequence"/>
</dbReference>
<keyword evidence="2 4" id="KW-0863">Zinc-finger</keyword>
<evidence type="ECO:0000313" key="7">
    <source>
        <dbReference type="EMBL" id="KAK2649339.1"/>
    </source>
</evidence>
<proteinExistence type="predicted"/>
<feature type="domain" description="B box-type" evidence="6">
    <location>
        <begin position="19"/>
        <end position="66"/>
    </location>
</feature>
<dbReference type="CDD" id="cd19821">
    <property type="entry name" value="Bbox1_BBX-like"/>
    <property type="match status" value="2"/>
</dbReference>
<sequence length="393" mass="44620">MSETPHKPQETPPPPPHEQPKRLCDYCNDRRAVLYCRADSAKLCFSCDREVHSTNQLFSKHSRSQLCDSCGDSPASIFCETEHSVLCSNCDWENHATLYVSPLHNRRPIESFNGCPSVTELLTFVGFDDLDNKALFSTDDNDNNNYNYFDGDGLSEFFDWEANDFVSIDNLIVPSDAAHNYQALDVPSLPKNRNATCGQQKEEMLCQLRQLSKLEPNYNYESADIETVFGFRSMVPELNRQPGNLHTGLEHDAKPISLPDHEASAAQWFTDSFEAANQLPSSLLRNKFEEGSVVPDQHLDTGGCVSHSSDGHKEQSHHPDPVTTETVPVLPKFGLYELNSQERDSAISRYKEKRKTRRYYTAFSLLPYKHGLSNCFFFLERNTQRSTSLNCKN</sequence>
<name>A0AAD9U8E8_9ROSI</name>
<dbReference type="SMART" id="SM00336">
    <property type="entry name" value="BBOX"/>
    <property type="match status" value="2"/>
</dbReference>
<reference evidence="7" key="1">
    <citation type="journal article" date="2023" name="Plant J.">
        <title>Genome sequences and population genomics provide insights into the demographic history, inbreeding, and mutation load of two 'living fossil' tree species of Dipteronia.</title>
        <authorList>
            <person name="Feng Y."/>
            <person name="Comes H.P."/>
            <person name="Chen J."/>
            <person name="Zhu S."/>
            <person name="Lu R."/>
            <person name="Zhang X."/>
            <person name="Li P."/>
            <person name="Qiu J."/>
            <person name="Olsen K.M."/>
            <person name="Qiu Y."/>
        </authorList>
    </citation>
    <scope>NUCLEOTIDE SEQUENCE</scope>
    <source>
        <strain evidence="7">KIB01</strain>
    </source>
</reference>
<dbReference type="AlphaFoldDB" id="A0AAD9U8E8"/>
<organism evidence="7 8">
    <name type="scientific">Dipteronia dyeriana</name>
    <dbReference type="NCBI Taxonomy" id="168575"/>
    <lineage>
        <taxon>Eukaryota</taxon>
        <taxon>Viridiplantae</taxon>
        <taxon>Streptophyta</taxon>
        <taxon>Embryophyta</taxon>
        <taxon>Tracheophyta</taxon>
        <taxon>Spermatophyta</taxon>
        <taxon>Magnoliopsida</taxon>
        <taxon>eudicotyledons</taxon>
        <taxon>Gunneridae</taxon>
        <taxon>Pentapetalae</taxon>
        <taxon>rosids</taxon>
        <taxon>malvids</taxon>
        <taxon>Sapindales</taxon>
        <taxon>Sapindaceae</taxon>
        <taxon>Hippocastanoideae</taxon>
        <taxon>Acereae</taxon>
        <taxon>Dipteronia</taxon>
    </lineage>
</organism>
<evidence type="ECO:0000256" key="2">
    <source>
        <dbReference type="ARBA" id="ARBA00022771"/>
    </source>
</evidence>
<evidence type="ECO:0000256" key="1">
    <source>
        <dbReference type="ARBA" id="ARBA00022723"/>
    </source>
</evidence>
<evidence type="ECO:0000256" key="5">
    <source>
        <dbReference type="SAM" id="MobiDB-lite"/>
    </source>
</evidence>
<comment type="caution">
    <text evidence="7">The sequence shown here is derived from an EMBL/GenBank/DDBJ whole genome shotgun (WGS) entry which is preliminary data.</text>
</comment>
<feature type="region of interest" description="Disordered" evidence="5">
    <location>
        <begin position="303"/>
        <end position="324"/>
    </location>
</feature>
<evidence type="ECO:0000256" key="3">
    <source>
        <dbReference type="ARBA" id="ARBA00022833"/>
    </source>
</evidence>
<gene>
    <name evidence="7" type="ORF">Ddye_016828</name>
</gene>
<keyword evidence="3" id="KW-0862">Zinc</keyword>
<dbReference type="InterPro" id="IPR049808">
    <property type="entry name" value="CONSTANS-like_Bbox1"/>
</dbReference>